<dbReference type="PANTHER" id="PTHR34145:SF51">
    <property type="entry name" value="FBD DOMAIN-CONTAINING PROTEIN"/>
    <property type="match status" value="1"/>
</dbReference>
<evidence type="ECO:0000259" key="1">
    <source>
        <dbReference type="Pfam" id="PF23622"/>
    </source>
</evidence>
<comment type="caution">
    <text evidence="2">The sequence shown here is derived from an EMBL/GenBank/DDBJ whole genome shotgun (WGS) entry which is preliminary data.</text>
</comment>
<dbReference type="AlphaFoldDB" id="A0AAP0MHH4"/>
<dbReference type="Pfam" id="PF23622">
    <property type="entry name" value="LRR_At1g61320_AtMIF1"/>
    <property type="match status" value="1"/>
</dbReference>
<sequence>MAKTSVLSKRWKYLRDSFPTLDFDQTYFVGRDLQTRNGIYNRTLDFACFVHGTMLKEDEEGPKSTKIAVPSLQEFSLELQNRRMGSCVIDIAVLSKGDIVKDQEFHAFISKFPLLEELYIASCLGLEKVMISRNRLKRLWIVECANLKAIDIDSPNSLSFTYEHNPVPYVFDKCSMSTESRFRLWRC</sequence>
<proteinExistence type="predicted"/>
<dbReference type="Proteomes" id="UP001428341">
    <property type="component" value="Unassembled WGS sequence"/>
</dbReference>
<reference evidence="2 3" key="1">
    <citation type="submission" date="2024-05" db="EMBL/GenBank/DDBJ databases">
        <title>Haplotype-resolved chromosome-level genome assembly of Huyou (Citrus changshanensis).</title>
        <authorList>
            <person name="Miao C."/>
            <person name="Chen W."/>
            <person name="Wu Y."/>
            <person name="Wang L."/>
            <person name="Zhao S."/>
            <person name="Grierson D."/>
            <person name="Xu C."/>
            <person name="Chen K."/>
        </authorList>
    </citation>
    <scope>NUCLEOTIDE SEQUENCE [LARGE SCALE GENOMIC DNA]</scope>
    <source>
        <strain evidence="2">01-14</strain>
        <tissue evidence="2">Leaf</tissue>
    </source>
</reference>
<dbReference type="PANTHER" id="PTHR34145">
    <property type="entry name" value="OS02G0105600 PROTEIN"/>
    <property type="match status" value="1"/>
</dbReference>
<keyword evidence="3" id="KW-1185">Reference proteome</keyword>
<dbReference type="InterPro" id="IPR055357">
    <property type="entry name" value="LRR_At1g61320_AtMIF1"/>
</dbReference>
<dbReference type="InterPro" id="IPR053772">
    <property type="entry name" value="At1g61320/At1g61330-like"/>
</dbReference>
<feature type="domain" description="At1g61320/AtMIF1 LRR" evidence="1">
    <location>
        <begin position="100"/>
        <end position="167"/>
    </location>
</feature>
<evidence type="ECO:0000313" key="2">
    <source>
        <dbReference type="EMBL" id="KAK9210562.1"/>
    </source>
</evidence>
<evidence type="ECO:0000313" key="3">
    <source>
        <dbReference type="Proteomes" id="UP001428341"/>
    </source>
</evidence>
<name>A0AAP0MHH4_9ROSI</name>
<gene>
    <name evidence="2" type="ORF">WN944_002933</name>
</gene>
<organism evidence="2 3">
    <name type="scientific">Citrus x changshan-huyou</name>
    <dbReference type="NCBI Taxonomy" id="2935761"/>
    <lineage>
        <taxon>Eukaryota</taxon>
        <taxon>Viridiplantae</taxon>
        <taxon>Streptophyta</taxon>
        <taxon>Embryophyta</taxon>
        <taxon>Tracheophyta</taxon>
        <taxon>Spermatophyta</taxon>
        <taxon>Magnoliopsida</taxon>
        <taxon>eudicotyledons</taxon>
        <taxon>Gunneridae</taxon>
        <taxon>Pentapetalae</taxon>
        <taxon>rosids</taxon>
        <taxon>malvids</taxon>
        <taxon>Sapindales</taxon>
        <taxon>Rutaceae</taxon>
        <taxon>Aurantioideae</taxon>
        <taxon>Citrus</taxon>
    </lineage>
</organism>
<accession>A0AAP0MHH4</accession>
<dbReference type="EMBL" id="JBCGBO010000004">
    <property type="protein sequence ID" value="KAK9210562.1"/>
    <property type="molecule type" value="Genomic_DNA"/>
</dbReference>
<protein>
    <recommendedName>
        <fullName evidence="1">At1g61320/AtMIF1 LRR domain-containing protein</fullName>
    </recommendedName>
</protein>